<dbReference type="InterPro" id="IPR040501">
    <property type="entry name" value="TFA2_Winged_2"/>
</dbReference>
<evidence type="ECO:0000313" key="10">
    <source>
        <dbReference type="EMBL" id="CAA7401278.1"/>
    </source>
</evidence>
<gene>
    <name evidence="10" type="ORF">SI8410_09011956</name>
</gene>
<evidence type="ECO:0000313" key="11">
    <source>
        <dbReference type="Proteomes" id="UP000663760"/>
    </source>
</evidence>
<reference evidence="10" key="1">
    <citation type="submission" date="2020-02" db="EMBL/GenBank/DDBJ databases">
        <authorList>
            <person name="Scholz U."/>
            <person name="Mascher M."/>
            <person name="Fiebig A."/>
        </authorList>
    </citation>
    <scope>NUCLEOTIDE SEQUENCE</scope>
</reference>
<protein>
    <recommendedName>
        <fullName evidence="7">Transcription initiation factor IIE subunit beta</fullName>
    </recommendedName>
</protein>
<comment type="similarity">
    <text evidence="7">Belongs to the TFIIE beta subunit family.</text>
</comment>
<dbReference type="Pfam" id="PF18121">
    <property type="entry name" value="TFA2_Winged_2"/>
    <property type="match status" value="1"/>
</dbReference>
<evidence type="ECO:0000259" key="9">
    <source>
        <dbReference type="PROSITE" id="PS51351"/>
    </source>
</evidence>
<dbReference type="EMBL" id="LR746272">
    <property type="protein sequence ID" value="CAA7401278.1"/>
    <property type="molecule type" value="Genomic_DNA"/>
</dbReference>
<dbReference type="Pfam" id="PF02186">
    <property type="entry name" value="TFIIE_beta"/>
    <property type="match status" value="1"/>
</dbReference>
<evidence type="ECO:0000256" key="5">
    <source>
        <dbReference type="ARBA" id="ARBA00023242"/>
    </source>
</evidence>
<comment type="function">
    <text evidence="6 7">Recruits TFIIH to the initiation complex and stimulates the RNA polymerase II C-terminal domain kinase and DNA-dependent ATPase activities of TFIIH. Both TFIIH and TFIIE are required for promoter clearance by RNA polymerase.</text>
</comment>
<proteinExistence type="inferred from homology"/>
<dbReference type="PROSITE" id="PS51351">
    <property type="entry name" value="TFIIE_BETA_C"/>
    <property type="match status" value="1"/>
</dbReference>
<dbReference type="PANTHER" id="PTHR12716">
    <property type="entry name" value="TRANSCRIPTION INITIATION FACTOR IIE, BETA SUBUNIT"/>
    <property type="match status" value="1"/>
</dbReference>
<accession>A0A7I8KW23</accession>
<dbReference type="GO" id="GO:0005673">
    <property type="term" value="C:transcription factor TFIIE complex"/>
    <property type="evidence" value="ECO:0007669"/>
    <property type="project" value="UniProtKB-UniRule"/>
</dbReference>
<dbReference type="InterPro" id="IPR016656">
    <property type="entry name" value="TFIIE-bsu"/>
</dbReference>
<evidence type="ECO:0000256" key="3">
    <source>
        <dbReference type="ARBA" id="ARBA00023125"/>
    </source>
</evidence>
<feature type="region of interest" description="Disordered" evidence="8">
    <location>
        <begin position="1"/>
        <end position="57"/>
    </location>
</feature>
<dbReference type="AlphaFoldDB" id="A0A7I8KW23"/>
<evidence type="ECO:0000256" key="7">
    <source>
        <dbReference type="PIRNR" id="PIRNR016398"/>
    </source>
</evidence>
<dbReference type="Proteomes" id="UP000663760">
    <property type="component" value="Chromosome 9"/>
</dbReference>
<dbReference type="PIRSF" id="PIRSF016398">
    <property type="entry name" value="TFIIE-beta"/>
    <property type="match status" value="1"/>
</dbReference>
<evidence type="ECO:0000256" key="6">
    <source>
        <dbReference type="ARBA" id="ARBA00025581"/>
    </source>
</evidence>
<evidence type="ECO:0000256" key="8">
    <source>
        <dbReference type="SAM" id="MobiDB-lite"/>
    </source>
</evidence>
<keyword evidence="4 7" id="KW-0804">Transcription</keyword>
<dbReference type="InterPro" id="IPR003166">
    <property type="entry name" value="TFIIE_bsu_DNA-bd"/>
</dbReference>
<keyword evidence="11" id="KW-1185">Reference proteome</keyword>
<sequence length="288" mass="32051">MSIQGRLDLHKHQQEKSPVNLTIAPAQATSSSSGDARAQKSTSQPPPKSSPDPDQAPVAVKFSSDTERLQRINAIRNAPVGAQIKSVVELLRKTRQALTPEQINEACYVDINRNKAVFASLRNNPKVVFDGEGFSYKPTHHLRGKEQLLSLIRKFPEGLSVADVKDAYPSVMEDLQALREAGLVRVLSNLEAKEDVVYPDDPKAAMEVDDALKQLFRSVELPGDMLDLERELQRSGIRPATDTAARRRAAGRGLPGAKFVRKREIRKRTKLTNVHLPELFRNLNLPRT</sequence>
<dbReference type="GO" id="GO:0003677">
    <property type="term" value="F:DNA binding"/>
    <property type="evidence" value="ECO:0007669"/>
    <property type="project" value="UniProtKB-UniRule"/>
</dbReference>
<comment type="subcellular location">
    <subcellularLocation>
        <location evidence="1 7">Nucleus</location>
    </subcellularLocation>
</comment>
<dbReference type="OrthoDB" id="3907302at2759"/>
<feature type="domain" description="TFIIE beta" evidence="9">
    <location>
        <begin position="68"/>
        <end position="143"/>
    </location>
</feature>
<keyword evidence="2 7" id="KW-0805">Transcription regulation</keyword>
<evidence type="ECO:0000256" key="4">
    <source>
        <dbReference type="ARBA" id="ARBA00023163"/>
    </source>
</evidence>
<comment type="subunit">
    <text evidence="7">Tetramer of two alpha and two beta chains.</text>
</comment>
<keyword evidence="3 7" id="KW-0238">DNA-binding</keyword>
<name>A0A7I8KW23_SPIIN</name>
<dbReference type="GO" id="GO:0006367">
    <property type="term" value="P:transcription initiation at RNA polymerase II promoter"/>
    <property type="evidence" value="ECO:0007669"/>
    <property type="project" value="UniProtKB-UniRule"/>
</dbReference>
<dbReference type="PANTHER" id="PTHR12716:SF8">
    <property type="entry name" value="TRANSCRIPTION INITIATION FACTOR IIE SUBUNIT BETA"/>
    <property type="match status" value="1"/>
</dbReference>
<keyword evidence="5 7" id="KW-0539">Nucleus</keyword>
<evidence type="ECO:0000256" key="1">
    <source>
        <dbReference type="ARBA" id="ARBA00004123"/>
    </source>
</evidence>
<organism evidence="10 11">
    <name type="scientific">Spirodela intermedia</name>
    <name type="common">Intermediate duckweed</name>
    <dbReference type="NCBI Taxonomy" id="51605"/>
    <lineage>
        <taxon>Eukaryota</taxon>
        <taxon>Viridiplantae</taxon>
        <taxon>Streptophyta</taxon>
        <taxon>Embryophyta</taxon>
        <taxon>Tracheophyta</taxon>
        <taxon>Spermatophyta</taxon>
        <taxon>Magnoliopsida</taxon>
        <taxon>Liliopsida</taxon>
        <taxon>Araceae</taxon>
        <taxon>Lemnoideae</taxon>
        <taxon>Spirodela</taxon>
    </lineage>
</organism>
<evidence type="ECO:0000256" key="2">
    <source>
        <dbReference type="ARBA" id="ARBA00023015"/>
    </source>
</evidence>
<dbReference type="GO" id="GO:0001097">
    <property type="term" value="F:TFIIH-class transcription factor complex binding"/>
    <property type="evidence" value="ECO:0007669"/>
    <property type="project" value="TreeGrafter"/>
</dbReference>